<dbReference type="PROSITE" id="PS51257">
    <property type="entry name" value="PROKAR_LIPOPROTEIN"/>
    <property type="match status" value="1"/>
</dbReference>
<accession>A0A0C2MKK5</accession>
<name>A0A0C2MKK5_THEKT</name>
<keyword evidence="1" id="KW-1133">Transmembrane helix</keyword>
<dbReference type="AlphaFoldDB" id="A0A0C2MKK5"/>
<evidence type="ECO:0000313" key="2">
    <source>
        <dbReference type="EMBL" id="KII64925.1"/>
    </source>
</evidence>
<protein>
    <submittedName>
        <fullName evidence="2">Uncharacterized protein</fullName>
    </submittedName>
</protein>
<reference evidence="2 3" key="1">
    <citation type="journal article" date="2014" name="Genome Biol. Evol.">
        <title>The genome of the myxosporean Thelohanellus kitauei shows adaptations to nutrient acquisition within its fish host.</title>
        <authorList>
            <person name="Yang Y."/>
            <person name="Xiong J."/>
            <person name="Zhou Z."/>
            <person name="Huo F."/>
            <person name="Miao W."/>
            <person name="Ran C."/>
            <person name="Liu Y."/>
            <person name="Zhang J."/>
            <person name="Feng J."/>
            <person name="Wang M."/>
            <person name="Wang M."/>
            <person name="Wang L."/>
            <person name="Yao B."/>
        </authorList>
    </citation>
    <scope>NUCLEOTIDE SEQUENCE [LARGE SCALE GENOMIC DNA]</scope>
    <source>
        <strain evidence="2">Wuqing</strain>
    </source>
</reference>
<feature type="transmembrane region" description="Helical" evidence="1">
    <location>
        <begin position="151"/>
        <end position="177"/>
    </location>
</feature>
<feature type="transmembrane region" description="Helical" evidence="1">
    <location>
        <begin position="107"/>
        <end position="131"/>
    </location>
</feature>
<sequence length="194" mass="22103">MRKQEWRIFFVIFEILALGCCSIMIYACFNPTLFQVVVKSCCHISSIGVGPFLWYYDGQTRGFENVTDAFRFIQVMYGVSLTAVVVSQILTIRGYMKKGNMKVSGYATTGAAVFLAIFSLAYTLQFILWTVNKTFIFTRLPLSGFVADGNLFTLPFLLILVWPMTIAMFCLGGVIMIHKFNDDIYEQFGMMRIE</sequence>
<feature type="transmembrane region" description="Helical" evidence="1">
    <location>
        <begin position="75"/>
        <end position="95"/>
    </location>
</feature>
<gene>
    <name evidence="2" type="ORF">RF11_06137</name>
</gene>
<comment type="caution">
    <text evidence="2">The sequence shown here is derived from an EMBL/GenBank/DDBJ whole genome shotgun (WGS) entry which is preliminary data.</text>
</comment>
<feature type="transmembrane region" description="Helical" evidence="1">
    <location>
        <begin position="6"/>
        <end position="29"/>
    </location>
</feature>
<proteinExistence type="predicted"/>
<dbReference type="Proteomes" id="UP000031668">
    <property type="component" value="Unassembled WGS sequence"/>
</dbReference>
<keyword evidence="1" id="KW-0472">Membrane</keyword>
<keyword evidence="3" id="KW-1185">Reference proteome</keyword>
<keyword evidence="1" id="KW-0812">Transmembrane</keyword>
<dbReference type="EMBL" id="JWZT01004066">
    <property type="protein sequence ID" value="KII64925.1"/>
    <property type="molecule type" value="Genomic_DNA"/>
</dbReference>
<evidence type="ECO:0000313" key="3">
    <source>
        <dbReference type="Proteomes" id="UP000031668"/>
    </source>
</evidence>
<organism evidence="2 3">
    <name type="scientific">Thelohanellus kitauei</name>
    <name type="common">Myxosporean</name>
    <dbReference type="NCBI Taxonomy" id="669202"/>
    <lineage>
        <taxon>Eukaryota</taxon>
        <taxon>Metazoa</taxon>
        <taxon>Cnidaria</taxon>
        <taxon>Myxozoa</taxon>
        <taxon>Myxosporea</taxon>
        <taxon>Bivalvulida</taxon>
        <taxon>Platysporina</taxon>
        <taxon>Myxobolidae</taxon>
        <taxon>Thelohanellus</taxon>
    </lineage>
</organism>
<evidence type="ECO:0000256" key="1">
    <source>
        <dbReference type="SAM" id="Phobius"/>
    </source>
</evidence>